<dbReference type="AlphaFoldDB" id="A0A7Y9XJ95"/>
<dbReference type="Proteomes" id="UP000584931">
    <property type="component" value="Unassembled WGS sequence"/>
</dbReference>
<evidence type="ECO:0000313" key="2">
    <source>
        <dbReference type="EMBL" id="NYH55767.1"/>
    </source>
</evidence>
<keyword evidence="1" id="KW-0812">Transmembrane</keyword>
<protein>
    <submittedName>
        <fullName evidence="2">Uncharacterized protein</fullName>
    </submittedName>
</protein>
<keyword evidence="1" id="KW-0472">Membrane</keyword>
<evidence type="ECO:0000313" key="3">
    <source>
        <dbReference type="Proteomes" id="UP000584931"/>
    </source>
</evidence>
<organism evidence="2 3">
    <name type="scientific">Nocardiopsis sinuspersici</name>
    <dbReference type="NCBI Taxonomy" id="501010"/>
    <lineage>
        <taxon>Bacteria</taxon>
        <taxon>Bacillati</taxon>
        <taxon>Actinomycetota</taxon>
        <taxon>Actinomycetes</taxon>
        <taxon>Streptosporangiales</taxon>
        <taxon>Nocardiopsidaceae</taxon>
        <taxon>Nocardiopsis</taxon>
    </lineage>
</organism>
<feature type="transmembrane region" description="Helical" evidence="1">
    <location>
        <begin position="64"/>
        <end position="81"/>
    </location>
</feature>
<evidence type="ECO:0000256" key="1">
    <source>
        <dbReference type="SAM" id="Phobius"/>
    </source>
</evidence>
<accession>A0A7Y9XJ95</accession>
<proteinExistence type="predicted"/>
<dbReference type="EMBL" id="JACCHL010000001">
    <property type="protein sequence ID" value="NYH55767.1"/>
    <property type="molecule type" value="Genomic_DNA"/>
</dbReference>
<gene>
    <name evidence="2" type="ORF">HNR06_005356</name>
</gene>
<reference evidence="2 3" key="1">
    <citation type="submission" date="2020-07" db="EMBL/GenBank/DDBJ databases">
        <title>Sequencing the genomes of 1000 actinobacteria strains.</title>
        <authorList>
            <person name="Klenk H.-P."/>
        </authorList>
    </citation>
    <scope>NUCLEOTIDE SEQUENCE [LARGE SCALE GENOMIC DNA]</scope>
    <source>
        <strain evidence="2 3">DSM 45278</strain>
    </source>
</reference>
<feature type="transmembrane region" description="Helical" evidence="1">
    <location>
        <begin position="39"/>
        <end position="58"/>
    </location>
</feature>
<name>A0A7Y9XJ95_9ACTN</name>
<keyword evidence="1" id="KW-1133">Transmembrane helix</keyword>
<comment type="caution">
    <text evidence="2">The sequence shown here is derived from an EMBL/GenBank/DDBJ whole genome shotgun (WGS) entry which is preliminary data.</text>
</comment>
<dbReference type="RefSeq" id="WP_179811731.1">
    <property type="nucleotide sequence ID" value="NZ_JACCHL010000001.1"/>
</dbReference>
<sequence>MSALPRFSLDPSLPPPVTQRLAWSLDPATSKELERSWELLWPWFIIVPTATLFAWGILDGLGGLIVLCGGLTALLIPLYSLHRRHRLKDSALKRYEHHCVHPDDLAETEGDLLLSAQRGVDAILHSDLYDRGIIDDQLLSTVVLRDVEWSIARQMSSQSELRDRISSTPTPGERSQAVAAGLLASLEEEQQLTRRQVRTITEYADHVRQAEKELADLVAARELSRLRSDPGSADPWVEAAASADAASLRSLSRVRDAAKQIADMPLLP</sequence>